<dbReference type="InterPro" id="IPR010296">
    <property type="entry name" value="DUF899_thioredox"/>
</dbReference>
<dbReference type="EMBL" id="ACQT01000390">
    <property type="protein sequence ID" value="EER57987.1"/>
    <property type="molecule type" value="Genomic_DNA"/>
</dbReference>
<dbReference type="OrthoDB" id="574359at2"/>
<keyword evidence="2" id="KW-1185">Reference proteome</keyword>
<dbReference type="RefSeq" id="WP_005800431.1">
    <property type="nucleotide sequence ID" value="NZ_ACQT01000390.1"/>
</dbReference>
<gene>
    <name evidence="1" type="ORF">AcdelDRAFT_4439</name>
</gene>
<accession>C5TC09</accession>
<reference evidence="1 2" key="1">
    <citation type="submission" date="2009-05" db="EMBL/GenBank/DDBJ databases">
        <title>The draft genome of Acidovorax delafieldii 2AN.</title>
        <authorList>
            <consortium name="US DOE Joint Genome Institute (JGI-PGF)"/>
            <person name="Lucas S."/>
            <person name="Copeland A."/>
            <person name="Lapidus A."/>
            <person name="Glavina del Rio T."/>
            <person name="Tice H."/>
            <person name="Bruce D."/>
            <person name="Goodwin L."/>
            <person name="Pitluck S."/>
            <person name="Larimer F."/>
            <person name="Land M.L."/>
            <person name="Hauser L."/>
            <person name="Shelobolina E.S."/>
            <person name="Picardal F."/>
            <person name="Roden E."/>
            <person name="Emerson D."/>
        </authorList>
    </citation>
    <scope>NUCLEOTIDE SEQUENCE [LARGE SCALE GENOMIC DNA]</scope>
    <source>
        <strain evidence="1 2">2AN</strain>
    </source>
</reference>
<organism evidence="1 2">
    <name type="scientific">Acidovorax delafieldii 2AN</name>
    <dbReference type="NCBI Taxonomy" id="573060"/>
    <lineage>
        <taxon>Bacteria</taxon>
        <taxon>Pseudomonadati</taxon>
        <taxon>Pseudomonadota</taxon>
        <taxon>Betaproteobacteria</taxon>
        <taxon>Burkholderiales</taxon>
        <taxon>Comamonadaceae</taxon>
        <taxon>Acidovorax</taxon>
    </lineage>
</organism>
<comment type="caution">
    <text evidence="1">The sequence shown here is derived from an EMBL/GenBank/DDBJ whole genome shotgun (WGS) entry which is preliminary data.</text>
</comment>
<evidence type="ECO:0008006" key="3">
    <source>
        <dbReference type="Google" id="ProtNLM"/>
    </source>
</evidence>
<dbReference type="SUPFAM" id="SSF52833">
    <property type="entry name" value="Thioredoxin-like"/>
    <property type="match status" value="1"/>
</dbReference>
<name>C5TC09_ACIDE</name>
<evidence type="ECO:0000313" key="1">
    <source>
        <dbReference type="EMBL" id="EER57987.1"/>
    </source>
</evidence>
<protein>
    <recommendedName>
        <fullName evidence="3">DUF899 domain-containing protein</fullName>
    </recommendedName>
</protein>
<dbReference type="InterPro" id="IPR036249">
    <property type="entry name" value="Thioredoxin-like_sf"/>
</dbReference>
<dbReference type="PATRIC" id="fig|573060.9.peg.478"/>
<dbReference type="AlphaFoldDB" id="C5TC09"/>
<sequence length="285" mass="31889">MNAPTSHPVVSADQWLAQRRTLLAREKALTRLRDQVAQERRALPWTRVDKRYTFDTAQGPRALADLFDGRSQLLVQHFMFGPGWEQGCPSCSFMADHMGGMELHLQHRDVSVLAVSRAPLAEIERFRQRMGWQFRWVSSHGSDFNHDFAVSFTAEQRARGNGEVFYNYGMRPFPADEAPGISVFVHNDAGEVFHTYSTFGRGVEAMMGTYQLLDLTPLGRHETNPAHPLDWVRHHDRYAPAQPPAHTASAPATPPGIANFARLAGLPVPPCAGRVLRRTGLNATP</sequence>
<dbReference type="Proteomes" id="UP000003856">
    <property type="component" value="Unassembled WGS sequence"/>
</dbReference>
<evidence type="ECO:0000313" key="2">
    <source>
        <dbReference type="Proteomes" id="UP000003856"/>
    </source>
</evidence>
<dbReference type="Gene3D" id="3.40.30.10">
    <property type="entry name" value="Glutaredoxin"/>
    <property type="match status" value="1"/>
</dbReference>
<dbReference type="Pfam" id="PF05988">
    <property type="entry name" value="DUF899"/>
    <property type="match status" value="1"/>
</dbReference>
<proteinExistence type="predicted"/>